<evidence type="ECO:0000313" key="3">
    <source>
        <dbReference type="EMBL" id="CAF2144394.1"/>
    </source>
</evidence>
<organism evidence="3 5">
    <name type="scientific">Rotaria magnacalcarata</name>
    <dbReference type="NCBI Taxonomy" id="392030"/>
    <lineage>
        <taxon>Eukaryota</taxon>
        <taxon>Metazoa</taxon>
        <taxon>Spiralia</taxon>
        <taxon>Gnathifera</taxon>
        <taxon>Rotifera</taxon>
        <taxon>Eurotatoria</taxon>
        <taxon>Bdelloidea</taxon>
        <taxon>Philodinida</taxon>
        <taxon>Philodinidae</taxon>
        <taxon>Rotaria</taxon>
    </lineage>
</organism>
<feature type="domain" description="F-box" evidence="2">
    <location>
        <begin position="4"/>
        <end position="51"/>
    </location>
</feature>
<protein>
    <recommendedName>
        <fullName evidence="2">F-box domain-containing protein</fullName>
    </recommendedName>
</protein>
<gene>
    <name evidence="4" type="ORF">OVN521_LOCUS15818</name>
    <name evidence="3" type="ORF">WKI299_LOCUS29006</name>
</gene>
<dbReference type="AlphaFoldDB" id="A0A816XC42"/>
<sequence length="657" mass="75474">MALITQFDDLPDLFFIDLFNYLSSIDILWAFTNLNNRIQTLINERGFFRHINLSSARLSKFDTLLTILPLNQIETLIIDIEASPLQLTRWPYLSHLTTLRLYGLRDFIDATNFILRHSASLIHLTLETNNLFMSMGFTGHIGHPRGRLPILAENVLPHLNALCSLDLGQDTGFGLTNWYITTIQCPLNYLRVSMTHIPHLCHVMSRETLSTTLEQLHVTMRSQHVRRKNSLPKGLVLSKMINLHTFTLVQSIFYRSSRIEWSTIESLTASNVMPALRRMDLAIFITVDDLDCINRSSLFMDDRRIDIQFAFIIDDTSRGNQLSHYVPHGSRFHPRQIVGVTCAISCLSRNYQELTNINCYFDSYPLAYDVWYTLPWAFEQFFDSVVPIQYITKVEVFALPPSYSSIIYSSRLRTLHISENDSLPSIISMPHVVQQDHINTVHLSFHDWPTGLNLLALRHVTLTNNLVALKNFSSFPSNIRSIQILFRANMPNFVSSNWSTLRSLSALPMLTSLHIVINDMNTGLDDISCQIIAETVPMFVNFGICFRRDSGMPPCDSVDHCIEFDPALIDVANDFTSPIIDDEDDEDNEDGDYEDYEDGDYEDYEDDQDDDLAFLESIFDFYRASIKELHRRILCLPFHMKPLIVIEEGGCGLTVWL</sequence>
<keyword evidence="6" id="KW-1185">Reference proteome</keyword>
<accession>A0A816XC42</accession>
<dbReference type="EMBL" id="CAJOBG010002558">
    <property type="protein sequence ID" value="CAF4014461.1"/>
    <property type="molecule type" value="Genomic_DNA"/>
</dbReference>
<evidence type="ECO:0000313" key="4">
    <source>
        <dbReference type="EMBL" id="CAF4014461.1"/>
    </source>
</evidence>
<evidence type="ECO:0000313" key="6">
    <source>
        <dbReference type="Proteomes" id="UP000663866"/>
    </source>
</evidence>
<dbReference type="Proteomes" id="UP000663866">
    <property type="component" value="Unassembled WGS sequence"/>
</dbReference>
<feature type="compositionally biased region" description="Acidic residues" evidence="1">
    <location>
        <begin position="580"/>
        <end position="599"/>
    </location>
</feature>
<reference evidence="3" key="1">
    <citation type="submission" date="2021-02" db="EMBL/GenBank/DDBJ databases">
        <authorList>
            <person name="Nowell W R."/>
        </authorList>
    </citation>
    <scope>NUCLEOTIDE SEQUENCE</scope>
</reference>
<dbReference type="InterPro" id="IPR001810">
    <property type="entry name" value="F-box_dom"/>
</dbReference>
<name>A0A816XC42_9BILA</name>
<evidence type="ECO:0000313" key="5">
    <source>
        <dbReference type="Proteomes" id="UP000663856"/>
    </source>
</evidence>
<proteinExistence type="predicted"/>
<evidence type="ECO:0000256" key="1">
    <source>
        <dbReference type="SAM" id="MobiDB-lite"/>
    </source>
</evidence>
<feature type="region of interest" description="Disordered" evidence="1">
    <location>
        <begin position="577"/>
        <end position="599"/>
    </location>
</feature>
<evidence type="ECO:0000259" key="2">
    <source>
        <dbReference type="PROSITE" id="PS50181"/>
    </source>
</evidence>
<dbReference type="EMBL" id="CAJNRF010012767">
    <property type="protein sequence ID" value="CAF2144394.1"/>
    <property type="molecule type" value="Genomic_DNA"/>
</dbReference>
<dbReference type="Proteomes" id="UP000663856">
    <property type="component" value="Unassembled WGS sequence"/>
</dbReference>
<comment type="caution">
    <text evidence="3">The sequence shown here is derived from an EMBL/GenBank/DDBJ whole genome shotgun (WGS) entry which is preliminary data.</text>
</comment>
<dbReference type="PROSITE" id="PS50181">
    <property type="entry name" value="FBOX"/>
    <property type="match status" value="1"/>
</dbReference>